<dbReference type="Gene3D" id="3.30.530.20">
    <property type="match status" value="1"/>
</dbReference>
<dbReference type="SUPFAM" id="SSF55961">
    <property type="entry name" value="Bet v1-like"/>
    <property type="match status" value="1"/>
</dbReference>
<dbReference type="Pfam" id="PF08327">
    <property type="entry name" value="AHSA1"/>
    <property type="match status" value="1"/>
</dbReference>
<evidence type="ECO:0000256" key="1">
    <source>
        <dbReference type="ARBA" id="ARBA00006817"/>
    </source>
</evidence>
<sequence length="137" mass="15559">MSESHRGTIEVDEFVPHKATRVWAALTDARELGQWFMSNDFQPEVGHEFTLDTGRWGVTYCTVLEVDAPRRLRYSWRNGPLDTIVTWSLVQEGAGTRILIEHRGFDTSDPLQRQAYEGMAGGWRSMVLRSLAGYLAA</sequence>
<feature type="domain" description="Activator of Hsp90 ATPase homologue 1/2-like C-terminal" evidence="2">
    <location>
        <begin position="18"/>
        <end position="135"/>
    </location>
</feature>
<comment type="caution">
    <text evidence="3">The sequence shown here is derived from an EMBL/GenBank/DDBJ whole genome shotgun (WGS) entry which is preliminary data.</text>
</comment>
<dbReference type="Proteomes" id="UP000032120">
    <property type="component" value="Unassembled WGS sequence"/>
</dbReference>
<dbReference type="InterPro" id="IPR013538">
    <property type="entry name" value="ASHA1/2-like_C"/>
</dbReference>
<evidence type="ECO:0000313" key="3">
    <source>
        <dbReference type="EMBL" id="KIP52865.1"/>
    </source>
</evidence>
<dbReference type="CDD" id="cd07814">
    <property type="entry name" value="SRPBCC_CalC_Aha1-like"/>
    <property type="match status" value="1"/>
</dbReference>
<dbReference type="OrthoDB" id="3365660at2"/>
<gene>
    <name evidence="3" type="ORF">SD72_06640</name>
</gene>
<dbReference type="InterPro" id="IPR023393">
    <property type="entry name" value="START-like_dom_sf"/>
</dbReference>
<dbReference type="EMBL" id="JXSQ01000006">
    <property type="protein sequence ID" value="KIP52865.1"/>
    <property type="molecule type" value="Genomic_DNA"/>
</dbReference>
<dbReference type="AlphaFoldDB" id="A0A0D0H6Q0"/>
<evidence type="ECO:0000259" key="2">
    <source>
        <dbReference type="Pfam" id="PF08327"/>
    </source>
</evidence>
<name>A0A0D0H6Q0_9MICO</name>
<accession>A0A0D0H6Q0</accession>
<reference evidence="3 4" key="1">
    <citation type="submission" date="2015-01" db="EMBL/GenBank/DDBJ databases">
        <title>Draft genome sequence of Leucobacter komagatae strain VKM ST2845.</title>
        <authorList>
            <person name="Karlyshev A.V."/>
            <person name="Kudryashova E.B."/>
        </authorList>
    </citation>
    <scope>NUCLEOTIDE SEQUENCE [LARGE SCALE GENOMIC DNA]</scope>
    <source>
        <strain evidence="3 4">VKM ST2845</strain>
    </source>
</reference>
<dbReference type="RefSeq" id="WP_042543645.1">
    <property type="nucleotide sequence ID" value="NZ_JXSQ01000006.1"/>
</dbReference>
<evidence type="ECO:0000313" key="4">
    <source>
        <dbReference type="Proteomes" id="UP000032120"/>
    </source>
</evidence>
<protein>
    <recommendedName>
        <fullName evidence="2">Activator of Hsp90 ATPase homologue 1/2-like C-terminal domain-containing protein</fullName>
    </recommendedName>
</protein>
<keyword evidence="4" id="KW-1185">Reference proteome</keyword>
<proteinExistence type="inferred from homology"/>
<comment type="similarity">
    <text evidence="1">Belongs to the AHA1 family.</text>
</comment>
<organism evidence="3 4">
    <name type="scientific">Leucobacter komagatae</name>
    <dbReference type="NCBI Taxonomy" id="55969"/>
    <lineage>
        <taxon>Bacteria</taxon>
        <taxon>Bacillati</taxon>
        <taxon>Actinomycetota</taxon>
        <taxon>Actinomycetes</taxon>
        <taxon>Micrococcales</taxon>
        <taxon>Microbacteriaceae</taxon>
        <taxon>Leucobacter</taxon>
    </lineage>
</organism>